<dbReference type="Proteomes" id="UP000516072">
    <property type="component" value="Chromosome"/>
</dbReference>
<evidence type="ECO:0000256" key="1">
    <source>
        <dbReference type="ARBA" id="ARBA00000085"/>
    </source>
</evidence>
<evidence type="ECO:0000259" key="13">
    <source>
        <dbReference type="PROSITE" id="PS50885"/>
    </source>
</evidence>
<keyword evidence="5" id="KW-0808">Transferase</keyword>
<protein>
    <recommendedName>
        <fullName evidence="3">histidine kinase</fullName>
        <ecNumber evidence="3">2.7.13.3</ecNumber>
    </recommendedName>
</protein>
<dbReference type="AlphaFoldDB" id="A0A7G1Q904"/>
<keyword evidence="7 14" id="KW-0418">Kinase</keyword>
<evidence type="ECO:0000256" key="6">
    <source>
        <dbReference type="ARBA" id="ARBA00022692"/>
    </source>
</evidence>
<dbReference type="SUPFAM" id="SSF55874">
    <property type="entry name" value="ATPase domain of HSP90 chaperone/DNA topoisomerase II/histidine kinase"/>
    <property type="match status" value="1"/>
</dbReference>
<evidence type="ECO:0000313" key="14">
    <source>
        <dbReference type="EMBL" id="CAB1275541.1"/>
    </source>
</evidence>
<evidence type="ECO:0000256" key="10">
    <source>
        <dbReference type="ARBA" id="ARBA00023136"/>
    </source>
</evidence>
<dbReference type="KEGG" id="ntg:NSCAC_0717"/>
<comment type="subcellular location">
    <subcellularLocation>
        <location evidence="2">Membrane</location>
    </subcellularLocation>
</comment>
<dbReference type="PANTHER" id="PTHR45436:SF1">
    <property type="entry name" value="SENSOR PROTEIN QSEC"/>
    <property type="match status" value="1"/>
</dbReference>
<dbReference type="InterPro" id="IPR004358">
    <property type="entry name" value="Sig_transdc_His_kin-like_C"/>
</dbReference>
<evidence type="ECO:0000256" key="7">
    <source>
        <dbReference type="ARBA" id="ARBA00022777"/>
    </source>
</evidence>
<dbReference type="EC" id="2.7.13.3" evidence="3"/>
<dbReference type="SMART" id="SM00388">
    <property type="entry name" value="HisKA"/>
    <property type="match status" value="1"/>
</dbReference>
<dbReference type="InterPro" id="IPR005467">
    <property type="entry name" value="His_kinase_dom"/>
</dbReference>
<keyword evidence="9" id="KW-0902">Two-component regulatory system</keyword>
<evidence type="ECO:0000256" key="8">
    <source>
        <dbReference type="ARBA" id="ARBA00022989"/>
    </source>
</evidence>
<dbReference type="GO" id="GO:0005886">
    <property type="term" value="C:plasma membrane"/>
    <property type="evidence" value="ECO:0007669"/>
    <property type="project" value="TreeGrafter"/>
</dbReference>
<keyword evidence="6 11" id="KW-0812">Transmembrane</keyword>
<evidence type="ECO:0000256" key="4">
    <source>
        <dbReference type="ARBA" id="ARBA00022553"/>
    </source>
</evidence>
<feature type="transmembrane region" description="Helical" evidence="11">
    <location>
        <begin position="12"/>
        <end position="38"/>
    </location>
</feature>
<dbReference type="InterPro" id="IPR003660">
    <property type="entry name" value="HAMP_dom"/>
</dbReference>
<dbReference type="InterPro" id="IPR050428">
    <property type="entry name" value="TCS_sensor_his_kinase"/>
</dbReference>
<dbReference type="InterPro" id="IPR036097">
    <property type="entry name" value="HisK_dim/P_sf"/>
</dbReference>
<dbReference type="Gene3D" id="3.30.565.10">
    <property type="entry name" value="Histidine kinase-like ATPase, C-terminal domain"/>
    <property type="match status" value="1"/>
</dbReference>
<feature type="domain" description="Histidine kinase" evidence="12">
    <location>
        <begin position="245"/>
        <end position="458"/>
    </location>
</feature>
<dbReference type="Pfam" id="PF02518">
    <property type="entry name" value="HATPase_c"/>
    <property type="match status" value="1"/>
</dbReference>
<dbReference type="InterPro" id="IPR003661">
    <property type="entry name" value="HisK_dim/P_dom"/>
</dbReference>
<dbReference type="PROSITE" id="PS50109">
    <property type="entry name" value="HIS_KIN"/>
    <property type="match status" value="1"/>
</dbReference>
<keyword evidence="15" id="KW-1185">Reference proteome</keyword>
<dbReference type="PRINTS" id="PR00344">
    <property type="entry name" value="BCTRLSENSOR"/>
</dbReference>
<feature type="transmembrane region" description="Helical" evidence="11">
    <location>
        <begin position="161"/>
        <end position="180"/>
    </location>
</feature>
<dbReference type="RefSeq" id="WP_197745039.1">
    <property type="nucleotide sequence ID" value="NZ_LR778175.1"/>
</dbReference>
<dbReference type="Pfam" id="PF00512">
    <property type="entry name" value="HisKA"/>
    <property type="match status" value="1"/>
</dbReference>
<keyword evidence="4" id="KW-0597">Phosphoprotein</keyword>
<organism evidence="14 15">
    <name type="scientific">Candidatus Nitrosacidococcus tergens</name>
    <dbReference type="NCBI Taxonomy" id="553981"/>
    <lineage>
        <taxon>Bacteria</taxon>
        <taxon>Pseudomonadati</taxon>
        <taxon>Pseudomonadota</taxon>
        <taxon>Gammaproteobacteria</taxon>
        <taxon>Chromatiales</taxon>
        <taxon>Chromatiaceae</taxon>
        <taxon>Candidatus Nitrosacidococcus</taxon>
    </lineage>
</organism>
<keyword evidence="8 11" id="KW-1133">Transmembrane helix</keyword>
<name>A0A7G1Q904_9GAMM</name>
<sequence length="458" mass="52065">MTQIRSLKLRLLLHLILPLTSLVIINSFISYYVTLYYVNSTYDDWLLDSAASLAQEIKSQEGKVAFNIPPAALRIFQWDNIDQTFFEIESQQLGFIAGDQFTSIISNKDFSLATPIYFDGEIHHKKIRGVTILTSPKDTSDKVLVMVAETLNKRKNTVKHIIFAVIIPEVLLIFIISFYMQFEIKRGLIPLYTLAQELSQRSPQDLTSISDVHVPSEIRIVIHTMNNLLAKLMKTIALQKAFIENAAHQLRTPLSGLKVQAERALRLNNLEEMKPALIQIKSSADQMNHLNSQLLILAQSETAKESSNKFLPVDLNHFIRETCIEWVPYALKHNIELSFDSPSSPILIQGRETLLRELLNNLIDNAIRYSNSQGRVWVTLKNTSQPSLIIEDEGYGIPRAELDKVFDRFYRISRAQKEGCGLGLAIVKEIADLHHIKIRIEQGKNSKGTEVTLIFNSL</sequence>
<dbReference type="EMBL" id="LR778175">
    <property type="protein sequence ID" value="CAB1275541.1"/>
    <property type="molecule type" value="Genomic_DNA"/>
</dbReference>
<comment type="catalytic activity">
    <reaction evidence="1">
        <text>ATP + protein L-histidine = ADP + protein N-phospho-L-histidine.</text>
        <dbReference type="EC" id="2.7.13.3"/>
    </reaction>
</comment>
<dbReference type="Gene3D" id="1.10.287.130">
    <property type="match status" value="1"/>
</dbReference>
<proteinExistence type="predicted"/>
<dbReference type="SMART" id="SM00387">
    <property type="entry name" value="HATPase_c"/>
    <property type="match status" value="1"/>
</dbReference>
<evidence type="ECO:0000256" key="3">
    <source>
        <dbReference type="ARBA" id="ARBA00012438"/>
    </source>
</evidence>
<keyword evidence="10 11" id="KW-0472">Membrane</keyword>
<dbReference type="SUPFAM" id="SSF47384">
    <property type="entry name" value="Homodimeric domain of signal transducing histidine kinase"/>
    <property type="match status" value="1"/>
</dbReference>
<reference evidence="14 15" key="1">
    <citation type="submission" date="2020-03" db="EMBL/GenBank/DDBJ databases">
        <authorList>
            <person name="Picone N."/>
        </authorList>
    </citation>
    <scope>NUCLEOTIDE SEQUENCE [LARGE SCALE GENOMIC DNA]</scope>
    <source>
        <strain evidence="14">NSCAC1</strain>
    </source>
</reference>
<dbReference type="CDD" id="cd00082">
    <property type="entry name" value="HisKA"/>
    <property type="match status" value="1"/>
</dbReference>
<feature type="domain" description="HAMP" evidence="13">
    <location>
        <begin position="185"/>
        <end position="237"/>
    </location>
</feature>
<dbReference type="InterPro" id="IPR036890">
    <property type="entry name" value="HATPase_C_sf"/>
</dbReference>
<dbReference type="Pfam" id="PF08521">
    <property type="entry name" value="2CSK_N"/>
    <property type="match status" value="1"/>
</dbReference>
<gene>
    <name evidence="14" type="ORF">NSCAC_0717</name>
</gene>
<evidence type="ECO:0000256" key="2">
    <source>
        <dbReference type="ARBA" id="ARBA00004370"/>
    </source>
</evidence>
<evidence type="ECO:0000256" key="9">
    <source>
        <dbReference type="ARBA" id="ARBA00023012"/>
    </source>
</evidence>
<dbReference type="PANTHER" id="PTHR45436">
    <property type="entry name" value="SENSOR HISTIDINE KINASE YKOH"/>
    <property type="match status" value="1"/>
</dbReference>
<evidence type="ECO:0000259" key="12">
    <source>
        <dbReference type="PROSITE" id="PS50109"/>
    </source>
</evidence>
<dbReference type="PROSITE" id="PS50885">
    <property type="entry name" value="HAMP"/>
    <property type="match status" value="1"/>
</dbReference>
<evidence type="ECO:0000313" key="15">
    <source>
        <dbReference type="Proteomes" id="UP000516072"/>
    </source>
</evidence>
<dbReference type="GO" id="GO:0000155">
    <property type="term" value="F:phosphorelay sensor kinase activity"/>
    <property type="evidence" value="ECO:0007669"/>
    <property type="project" value="InterPro"/>
</dbReference>
<dbReference type="InterPro" id="IPR003594">
    <property type="entry name" value="HATPase_dom"/>
</dbReference>
<evidence type="ECO:0000256" key="11">
    <source>
        <dbReference type="SAM" id="Phobius"/>
    </source>
</evidence>
<accession>A0A7G1Q904</accession>
<dbReference type="InterPro" id="IPR013727">
    <property type="entry name" value="2CSK_N"/>
</dbReference>
<evidence type="ECO:0000256" key="5">
    <source>
        <dbReference type="ARBA" id="ARBA00022679"/>
    </source>
</evidence>